<dbReference type="PANTHER" id="PTHR43532">
    <property type="entry name" value="GLUCOSE-1-PHOSPHATE THYMIDYLYLTRANSFERASE"/>
    <property type="match status" value="1"/>
</dbReference>
<evidence type="ECO:0000313" key="12">
    <source>
        <dbReference type="Proteomes" id="UP000007058"/>
    </source>
</evidence>
<organism evidence="11 12">
    <name type="scientific">Paramagnetospirillum magneticum (strain ATCC 700264 / AMB-1)</name>
    <name type="common">Magnetospirillum magneticum</name>
    <dbReference type="NCBI Taxonomy" id="342108"/>
    <lineage>
        <taxon>Bacteria</taxon>
        <taxon>Pseudomonadati</taxon>
        <taxon>Pseudomonadota</taxon>
        <taxon>Alphaproteobacteria</taxon>
        <taxon>Rhodospirillales</taxon>
        <taxon>Magnetospirillaceae</taxon>
        <taxon>Paramagnetospirillum</taxon>
    </lineage>
</organism>
<dbReference type="AlphaFoldDB" id="Q2WBB2"/>
<dbReference type="GO" id="GO:0046872">
    <property type="term" value="F:metal ion binding"/>
    <property type="evidence" value="ECO:0007669"/>
    <property type="project" value="UniProtKB-KW"/>
</dbReference>
<dbReference type="STRING" id="342108.amb0059"/>
<dbReference type="Proteomes" id="UP000007058">
    <property type="component" value="Chromosome"/>
</dbReference>
<evidence type="ECO:0000313" key="11">
    <source>
        <dbReference type="EMBL" id="BAE48863.1"/>
    </source>
</evidence>
<keyword evidence="7 9" id="KW-0460">Magnesium</keyword>
<name>Q2WBB2_PARM1</name>
<proteinExistence type="inferred from homology"/>
<dbReference type="Gene3D" id="3.90.550.10">
    <property type="entry name" value="Spore Coat Polysaccharide Biosynthesis Protein SpsA, Chain A"/>
    <property type="match status" value="1"/>
</dbReference>
<dbReference type="InterPro" id="IPR005835">
    <property type="entry name" value="NTP_transferase_dom"/>
</dbReference>
<feature type="domain" description="Nucleotidyl transferase" evidence="10">
    <location>
        <begin position="7"/>
        <end position="242"/>
    </location>
</feature>
<evidence type="ECO:0000256" key="3">
    <source>
        <dbReference type="ARBA" id="ARBA00012461"/>
    </source>
</evidence>
<keyword evidence="6 9" id="KW-0479">Metal-binding</keyword>
<dbReference type="GO" id="GO:0008879">
    <property type="term" value="F:glucose-1-phosphate thymidylyltransferase activity"/>
    <property type="evidence" value="ECO:0007669"/>
    <property type="project" value="UniProtKB-EC"/>
</dbReference>
<evidence type="ECO:0000256" key="1">
    <source>
        <dbReference type="ARBA" id="ARBA00001946"/>
    </source>
</evidence>
<dbReference type="CDD" id="cd02538">
    <property type="entry name" value="G1P_TT_short"/>
    <property type="match status" value="1"/>
</dbReference>
<evidence type="ECO:0000256" key="5">
    <source>
        <dbReference type="ARBA" id="ARBA00022695"/>
    </source>
</evidence>
<dbReference type="HOGENOM" id="CLU_029499_9_0_5"/>
<evidence type="ECO:0000256" key="4">
    <source>
        <dbReference type="ARBA" id="ARBA00022679"/>
    </source>
</evidence>
<evidence type="ECO:0000256" key="2">
    <source>
        <dbReference type="ARBA" id="ARBA00010480"/>
    </source>
</evidence>
<dbReference type="SUPFAM" id="SSF53448">
    <property type="entry name" value="Nucleotide-diphospho-sugar transferases"/>
    <property type="match status" value="1"/>
</dbReference>
<protein>
    <recommendedName>
        <fullName evidence="3 9">Glucose-1-phosphate thymidylyltransferase</fullName>
        <ecNumber evidence="3 9">2.7.7.24</ecNumber>
    </recommendedName>
</protein>
<keyword evidence="12" id="KW-1185">Reference proteome</keyword>
<gene>
    <name evidence="11" type="ordered locus">amb0059</name>
</gene>
<comment type="cofactor">
    <cofactor evidence="1">
        <name>Mg(2+)</name>
        <dbReference type="ChEBI" id="CHEBI:18420"/>
    </cofactor>
</comment>
<comment type="similarity">
    <text evidence="2 9">Belongs to the glucose-1-phosphate thymidylyltransferase family.</text>
</comment>
<evidence type="ECO:0000259" key="10">
    <source>
        <dbReference type="Pfam" id="PF00483"/>
    </source>
</evidence>
<keyword evidence="5 9" id="KW-0548">Nucleotidyltransferase</keyword>
<evidence type="ECO:0000256" key="6">
    <source>
        <dbReference type="ARBA" id="ARBA00022723"/>
    </source>
</evidence>
<comment type="catalytic activity">
    <reaction evidence="8 9">
        <text>dTTP + alpha-D-glucose 1-phosphate + H(+) = dTDP-alpha-D-glucose + diphosphate</text>
        <dbReference type="Rhea" id="RHEA:15225"/>
        <dbReference type="ChEBI" id="CHEBI:15378"/>
        <dbReference type="ChEBI" id="CHEBI:33019"/>
        <dbReference type="ChEBI" id="CHEBI:37568"/>
        <dbReference type="ChEBI" id="CHEBI:57477"/>
        <dbReference type="ChEBI" id="CHEBI:58601"/>
        <dbReference type="EC" id="2.7.7.24"/>
    </reaction>
</comment>
<dbReference type="Pfam" id="PF00483">
    <property type="entry name" value="NTP_transferase"/>
    <property type="match status" value="1"/>
</dbReference>
<keyword evidence="4 9" id="KW-0808">Transferase</keyword>
<dbReference type="FunFam" id="3.90.550.10:FF:000023">
    <property type="entry name" value="Glucose-1-phosphate thymidylyltransferase"/>
    <property type="match status" value="1"/>
</dbReference>
<dbReference type="InterPro" id="IPR005907">
    <property type="entry name" value="G1P_thy_trans_s"/>
</dbReference>
<dbReference type="InterPro" id="IPR029044">
    <property type="entry name" value="Nucleotide-diphossugar_trans"/>
</dbReference>
<evidence type="ECO:0000256" key="7">
    <source>
        <dbReference type="ARBA" id="ARBA00022842"/>
    </source>
</evidence>
<comment type="function">
    <text evidence="9">Catalyzes the formation of dTDP-glucose, from dTTP and glucose 1-phosphate, as well as its pyrophosphorolysis.</text>
</comment>
<evidence type="ECO:0000256" key="9">
    <source>
        <dbReference type="RuleBase" id="RU003706"/>
    </source>
</evidence>
<dbReference type="KEGG" id="mag:amb0059"/>
<dbReference type="EMBL" id="AP007255">
    <property type="protein sequence ID" value="BAE48863.1"/>
    <property type="molecule type" value="Genomic_DNA"/>
</dbReference>
<accession>Q2WBB2</accession>
<sequence>MTRLPTKGIVLAGGTGTRLHPLTLVTNKHLLPVFDKPMIYYPLTTLMLGGIRDILIISTPDDLPRFERLLGDGRRWGINLSYAEQPKPAGLPQAFLIGEEFIGGARVGLMLGDNIFYGHGLPPLVQQAAEGTGATVFAHTVRDPERFGVVTFDASGKAISIEEKPKAPKSNWAVTGLYFYDADVCQVAATLKPSARGELEISHLNSLYLERGGLSVELLGRGISWLDVGTPEALATAGQFVHTIQSLQGTGVACPEEVAYRMGFIDRQALADLILPIATSQYGRYLQGLLDHVGAL</sequence>
<reference evidence="11 12" key="1">
    <citation type="journal article" date="2005" name="DNA Res.">
        <title>Complete genome sequence of the facultative anaerobic magnetotactic bacterium Magnetospirillum sp. strain AMB-1.</title>
        <authorList>
            <person name="Matsunaga T."/>
            <person name="Okamura Y."/>
            <person name="Fukuda Y."/>
            <person name="Wahyudi A.T."/>
            <person name="Murase Y."/>
            <person name="Takeyama H."/>
        </authorList>
    </citation>
    <scope>NUCLEOTIDE SEQUENCE [LARGE SCALE GENOMIC DNA]</scope>
    <source>
        <strain evidence="12">ATCC 700264 / AMB-1</strain>
    </source>
</reference>
<dbReference type="PANTHER" id="PTHR43532:SF1">
    <property type="entry name" value="GLUCOSE-1-PHOSPHATE THYMIDYLYLTRANSFERASE 1"/>
    <property type="match status" value="1"/>
</dbReference>
<dbReference type="RefSeq" id="WP_011382506.1">
    <property type="nucleotide sequence ID" value="NC_007626.1"/>
</dbReference>
<evidence type="ECO:0000256" key="8">
    <source>
        <dbReference type="ARBA" id="ARBA00049336"/>
    </source>
</evidence>
<dbReference type="NCBIfam" id="TIGR01207">
    <property type="entry name" value="rmlA"/>
    <property type="match status" value="1"/>
</dbReference>
<dbReference type="EC" id="2.7.7.24" evidence="3 9"/>